<dbReference type="SUPFAM" id="SSF48557">
    <property type="entry name" value="L-aspartase-like"/>
    <property type="match status" value="1"/>
</dbReference>
<dbReference type="PRINTS" id="PR00145">
    <property type="entry name" value="ARGSUCLYASE"/>
</dbReference>
<evidence type="ECO:0000256" key="12">
    <source>
        <dbReference type="SAM" id="MobiDB-lite"/>
    </source>
</evidence>
<reference evidence="14 15" key="1">
    <citation type="journal article" date="2024" name="Front. Microbiol.">
        <title>Novel thermophilic genera Geochorda gen. nov. and Carboxydochorda gen. nov. from the deep terrestrial subsurface reveal the ecophysiological diversity in the class Limnochordia.</title>
        <authorList>
            <person name="Karnachuk O.V."/>
            <person name="Lukina A.P."/>
            <person name="Avakyan M.R."/>
            <person name="Kadnikov V.V."/>
            <person name="Begmatov S."/>
            <person name="Beletsky A.V."/>
            <person name="Vlasova K.G."/>
            <person name="Novikov A.A."/>
            <person name="Shcherbakova V.A."/>
            <person name="Mardanov A.V."/>
            <person name="Ravin N.V."/>
        </authorList>
    </citation>
    <scope>NUCLEOTIDE SEQUENCE [LARGE SCALE GENOMIC DNA]</scope>
    <source>
        <strain evidence="14 15">L945</strain>
    </source>
</reference>
<dbReference type="InterPro" id="IPR019468">
    <property type="entry name" value="AdenyloSucc_lyase_C"/>
</dbReference>
<dbReference type="Proteomes" id="UP001332192">
    <property type="component" value="Chromosome"/>
</dbReference>
<evidence type="ECO:0000256" key="6">
    <source>
        <dbReference type="ARBA" id="ARBA00023239"/>
    </source>
</evidence>
<dbReference type="EC" id="4.3.2.2" evidence="4 10"/>
<keyword evidence="11" id="KW-0658">Purine biosynthesis</keyword>
<dbReference type="NCBIfam" id="TIGR00928">
    <property type="entry name" value="purB"/>
    <property type="match status" value="1"/>
</dbReference>
<dbReference type="PANTHER" id="PTHR43172:SF1">
    <property type="entry name" value="ADENYLOSUCCINATE LYASE"/>
    <property type="match status" value="1"/>
</dbReference>
<protein>
    <recommendedName>
        <fullName evidence="5 10">Adenylosuccinate lyase</fullName>
        <shortName evidence="11">ASL</shortName>
        <ecNumber evidence="4 10">4.3.2.2</ecNumber>
    </recommendedName>
    <alternativeName>
        <fullName evidence="8 11">Adenylosuccinase</fullName>
    </alternativeName>
</protein>
<evidence type="ECO:0000256" key="7">
    <source>
        <dbReference type="ARBA" id="ARBA00024477"/>
    </source>
</evidence>
<dbReference type="CDD" id="cd01360">
    <property type="entry name" value="Adenylsuccinate_lyase_1"/>
    <property type="match status" value="1"/>
</dbReference>
<organism evidence="14 15">
    <name type="scientific">Carboxydichorda subterranea</name>
    <dbReference type="NCBI Taxonomy" id="3109565"/>
    <lineage>
        <taxon>Bacteria</taxon>
        <taxon>Bacillati</taxon>
        <taxon>Bacillota</taxon>
        <taxon>Limnochordia</taxon>
        <taxon>Limnochordales</taxon>
        <taxon>Geochordaceae</taxon>
        <taxon>Carboxydichorda</taxon>
    </lineage>
</organism>
<dbReference type="Gene3D" id="1.10.275.10">
    <property type="entry name" value="Fumarase/aspartase (N-terminal domain)"/>
    <property type="match status" value="1"/>
</dbReference>
<feature type="region of interest" description="Disordered" evidence="12">
    <location>
        <begin position="442"/>
        <end position="468"/>
    </location>
</feature>
<comment type="pathway">
    <text evidence="2 11">Purine metabolism; AMP biosynthesis via de novo pathway; AMP from IMP: step 2/2.</text>
</comment>
<keyword evidence="15" id="KW-1185">Reference proteome</keyword>
<dbReference type="PROSITE" id="PS00163">
    <property type="entry name" value="FUMARATE_LYASES"/>
    <property type="match status" value="1"/>
</dbReference>
<dbReference type="RefSeq" id="WP_324716109.1">
    <property type="nucleotide sequence ID" value="NZ_CP141615.1"/>
</dbReference>
<evidence type="ECO:0000256" key="11">
    <source>
        <dbReference type="RuleBase" id="RU361172"/>
    </source>
</evidence>
<dbReference type="SMART" id="SM00998">
    <property type="entry name" value="ADSL_C"/>
    <property type="match status" value="1"/>
</dbReference>
<dbReference type="EMBL" id="CP141615">
    <property type="protein sequence ID" value="WRP16837.1"/>
    <property type="molecule type" value="Genomic_DNA"/>
</dbReference>
<sequence length="468" mass="51723">MIARYTRPAMAALWSQENQYRRWLEVELLAAEAWAELGRVPRDAARRLRERATFRVERIRELEQVNDHELIAFLSAVSETVGDDARYLHLGLTSSDVMDTALASLAAEAMGHVIAGVEELRQALAAEAIRHRRTPMIGRTHGVHAEPITFGLKLARWWDQLGRDLERLLRARDAIAVGKLSGAVGTFAHVDPFVEAYVCQRLGLRPAPVSSQVVSRDRHAEAAAALAILGASLEEFATEIRLMQQTEVGELEEPFPPGQRGSSAMPHKRNPMRSERIAGLARVLRGYALVAMENVALWHERDISHSSTERIWVVDATTLADYVVALLTRVVRGWRVYEARMKANLEATGGLVFSERVLLALVDAGMSREEAYRRVQAHAMAARDEAAAGVAGAASFKERVLTDPDLAAVAGRERLERAFELEPFLSKVDAIFERLEIERLTQESPARARQSQGAAQGIQDAGSGAPGR</sequence>
<dbReference type="InterPro" id="IPR000362">
    <property type="entry name" value="Fumarate_lyase_fam"/>
</dbReference>
<evidence type="ECO:0000256" key="9">
    <source>
        <dbReference type="ARBA" id="ARBA00049115"/>
    </source>
</evidence>
<evidence type="ECO:0000256" key="5">
    <source>
        <dbReference type="ARBA" id="ARBA00017058"/>
    </source>
</evidence>
<dbReference type="InterPro" id="IPR004769">
    <property type="entry name" value="Pur_lyase"/>
</dbReference>
<proteinExistence type="inferred from homology"/>
<gene>
    <name evidence="14" type="primary">purB</name>
    <name evidence="14" type="ORF">U7230_12195</name>
</gene>
<evidence type="ECO:0000313" key="14">
    <source>
        <dbReference type="EMBL" id="WRP16837.1"/>
    </source>
</evidence>
<evidence type="ECO:0000256" key="1">
    <source>
        <dbReference type="ARBA" id="ARBA00004706"/>
    </source>
</evidence>
<comment type="catalytic activity">
    <reaction evidence="7">
        <text>(2S)-2-[5-amino-1-(5-phospho-beta-D-ribosyl)imidazole-4-carboxamido]succinate = 5-amino-1-(5-phospho-beta-D-ribosyl)imidazole-4-carboxamide + fumarate</text>
        <dbReference type="Rhea" id="RHEA:23920"/>
        <dbReference type="ChEBI" id="CHEBI:29806"/>
        <dbReference type="ChEBI" id="CHEBI:58443"/>
        <dbReference type="ChEBI" id="CHEBI:58475"/>
        <dbReference type="EC" id="4.3.2.2"/>
    </reaction>
    <physiologicalReaction direction="left-to-right" evidence="7">
        <dbReference type="Rhea" id="RHEA:23921"/>
    </physiologicalReaction>
</comment>
<dbReference type="InterPro" id="IPR022761">
    <property type="entry name" value="Fumarate_lyase_N"/>
</dbReference>
<name>A0ABZ1BXP8_9FIRM</name>
<evidence type="ECO:0000256" key="2">
    <source>
        <dbReference type="ARBA" id="ARBA00004734"/>
    </source>
</evidence>
<evidence type="ECO:0000256" key="3">
    <source>
        <dbReference type="ARBA" id="ARBA00008273"/>
    </source>
</evidence>
<dbReference type="InterPro" id="IPR008948">
    <property type="entry name" value="L-Aspartase-like"/>
</dbReference>
<comment type="catalytic activity">
    <reaction evidence="9">
        <text>N(6)-(1,2-dicarboxyethyl)-AMP = fumarate + AMP</text>
        <dbReference type="Rhea" id="RHEA:16853"/>
        <dbReference type="ChEBI" id="CHEBI:29806"/>
        <dbReference type="ChEBI" id="CHEBI:57567"/>
        <dbReference type="ChEBI" id="CHEBI:456215"/>
        <dbReference type="EC" id="4.3.2.2"/>
    </reaction>
    <physiologicalReaction direction="left-to-right" evidence="9">
        <dbReference type="Rhea" id="RHEA:16854"/>
    </physiologicalReaction>
</comment>
<evidence type="ECO:0000256" key="4">
    <source>
        <dbReference type="ARBA" id="ARBA00012339"/>
    </source>
</evidence>
<comment type="similarity">
    <text evidence="3 11">Belongs to the lyase 1 family. Adenylosuccinate lyase subfamily.</text>
</comment>
<comment type="pathway">
    <text evidence="1 11">Purine metabolism; IMP biosynthesis via de novo pathway; 5-amino-1-(5-phospho-D-ribosyl)imidazole-4-carboxamide from 5-amino-1-(5-phospho-D-ribosyl)imidazole-4-carboxylate: step 2/2.</text>
</comment>
<feature type="domain" description="Adenylosuccinate lyase C-terminal" evidence="13">
    <location>
        <begin position="349"/>
        <end position="436"/>
    </location>
</feature>
<feature type="compositionally biased region" description="Low complexity" evidence="12">
    <location>
        <begin position="447"/>
        <end position="459"/>
    </location>
</feature>
<dbReference type="Gene3D" id="1.10.40.30">
    <property type="entry name" value="Fumarase/aspartase (C-terminal domain)"/>
    <property type="match status" value="1"/>
</dbReference>
<evidence type="ECO:0000256" key="8">
    <source>
        <dbReference type="ARBA" id="ARBA00030717"/>
    </source>
</evidence>
<evidence type="ECO:0000259" key="13">
    <source>
        <dbReference type="SMART" id="SM00998"/>
    </source>
</evidence>
<dbReference type="Pfam" id="PF00206">
    <property type="entry name" value="Lyase_1"/>
    <property type="match status" value="1"/>
</dbReference>
<dbReference type="Pfam" id="PF10397">
    <property type="entry name" value="ADSL_C"/>
    <property type="match status" value="1"/>
</dbReference>
<accession>A0ABZ1BXP8</accession>
<evidence type="ECO:0000313" key="15">
    <source>
        <dbReference type="Proteomes" id="UP001332192"/>
    </source>
</evidence>
<dbReference type="PANTHER" id="PTHR43172">
    <property type="entry name" value="ADENYLOSUCCINATE LYASE"/>
    <property type="match status" value="1"/>
</dbReference>
<dbReference type="InterPro" id="IPR020557">
    <property type="entry name" value="Fumarate_lyase_CS"/>
</dbReference>
<keyword evidence="6 11" id="KW-0456">Lyase</keyword>
<dbReference type="PRINTS" id="PR00149">
    <property type="entry name" value="FUMRATELYASE"/>
</dbReference>
<dbReference type="InterPro" id="IPR024083">
    <property type="entry name" value="Fumarase/histidase_N"/>
</dbReference>
<evidence type="ECO:0000256" key="10">
    <source>
        <dbReference type="NCBIfam" id="TIGR00928"/>
    </source>
</evidence>
<dbReference type="Gene3D" id="1.20.200.10">
    <property type="entry name" value="Fumarase/aspartase (Central domain)"/>
    <property type="match status" value="1"/>
</dbReference>
<dbReference type="GO" id="GO:0016829">
    <property type="term" value="F:lyase activity"/>
    <property type="evidence" value="ECO:0007669"/>
    <property type="project" value="UniProtKB-KW"/>
</dbReference>